<gene>
    <name evidence="1" type="ORF">LSS_22875</name>
</gene>
<organism evidence="1 2">
    <name type="scientific">Leptospira santarosai serovar Shermani str. LT 821</name>
    <dbReference type="NCBI Taxonomy" id="758847"/>
    <lineage>
        <taxon>Bacteria</taxon>
        <taxon>Pseudomonadati</taxon>
        <taxon>Spirochaetota</taxon>
        <taxon>Spirochaetia</taxon>
        <taxon>Leptospirales</taxon>
        <taxon>Leptospiraceae</taxon>
        <taxon>Leptospira</taxon>
    </lineage>
</organism>
<evidence type="ECO:0000313" key="2">
    <source>
        <dbReference type="Proteomes" id="UP000035800"/>
    </source>
</evidence>
<accession>A0A097ESY4</accession>
<dbReference type="KEGG" id="lst:LSS_22875"/>
<evidence type="ECO:0000313" key="1">
    <source>
        <dbReference type="EMBL" id="AIT11041.1"/>
    </source>
</evidence>
<dbReference type="AlphaFoldDB" id="A0A097ESY4"/>
<protein>
    <submittedName>
        <fullName evidence="1">Uncharacterized protein</fullName>
    </submittedName>
</protein>
<reference evidence="1 2" key="1">
    <citation type="journal article" date="2012" name="Gene">
        <title>Sequence of Leptospira santarosai serovar Shermani genome and prediction of virulence-associated genes.</title>
        <authorList>
            <person name="Chou L.F."/>
            <person name="Chen Y.T."/>
            <person name="Lu C.W."/>
            <person name="Ko Y.C."/>
            <person name="Tang C.Y."/>
            <person name="Pan M.J."/>
            <person name="Tian Y.C."/>
            <person name="Chiu C.H."/>
            <person name="Hung C.C."/>
            <person name="Yang C.W."/>
        </authorList>
    </citation>
    <scope>NUCLEOTIDE SEQUENCE [LARGE SCALE GENOMIC DNA]</scope>
    <source>
        <strain evidence="1">LT 821</strain>
    </source>
</reference>
<dbReference type="Proteomes" id="UP000035800">
    <property type="component" value="Chromosome I"/>
</dbReference>
<name>A0A097ESY4_9LEPT</name>
<dbReference type="STRING" id="758847.LSS_22875"/>
<reference evidence="1 2" key="2">
    <citation type="journal article" date="2014" name="Emerg. Microbes Infect.">
        <title>Potential impact on kidney infection: a whole-genome analysis of Leptospira santarosai serovar Shermani.</title>
        <authorList>
            <person name="Chou L.F."/>
            <person name="Chen T.W."/>
            <person name="Ko Y.C."/>
            <person name="Pan M.J."/>
            <person name="Tian Y.C."/>
            <person name="Chiu C.H."/>
            <person name="Tang P."/>
            <person name="Hung C.C."/>
            <person name="Yang C.W."/>
        </authorList>
    </citation>
    <scope>NUCLEOTIDE SEQUENCE</scope>
    <source>
        <strain evidence="1 2">LT 821</strain>
    </source>
</reference>
<sequence>MIRTYFLLSSKNYPPNFHRQQLRRSEINLSFSLDF</sequence>
<proteinExistence type="predicted"/>
<dbReference type="EMBL" id="CP006694">
    <property type="protein sequence ID" value="AIT11041.1"/>
    <property type="molecule type" value="Genomic_DNA"/>
</dbReference>